<dbReference type="PANTHER" id="PTHR34145">
    <property type="entry name" value="OS02G0105600 PROTEIN"/>
    <property type="match status" value="1"/>
</dbReference>
<protein>
    <recommendedName>
        <fullName evidence="1">F-box/LRR-repeat protein 15/At3g58940/PEG3-like LRR domain-containing protein</fullName>
    </recommendedName>
</protein>
<keyword evidence="3" id="KW-1185">Reference proteome</keyword>
<dbReference type="Gene3D" id="3.80.10.10">
    <property type="entry name" value="Ribonuclease Inhibitor"/>
    <property type="match status" value="1"/>
</dbReference>
<dbReference type="Proteomes" id="UP001177003">
    <property type="component" value="Chromosome 4"/>
</dbReference>
<accession>A0AA36E3I2</accession>
<dbReference type="AlphaFoldDB" id="A0AA36E3I2"/>
<feature type="domain" description="F-box/LRR-repeat protein 15/At3g58940/PEG3-like LRR" evidence="1">
    <location>
        <begin position="216"/>
        <end position="319"/>
    </location>
</feature>
<evidence type="ECO:0000313" key="2">
    <source>
        <dbReference type="EMBL" id="CAI9281636.1"/>
    </source>
</evidence>
<evidence type="ECO:0000313" key="3">
    <source>
        <dbReference type="Proteomes" id="UP001177003"/>
    </source>
</evidence>
<dbReference type="InterPro" id="IPR032675">
    <property type="entry name" value="LRR_dom_sf"/>
</dbReference>
<organism evidence="2 3">
    <name type="scientific">Lactuca saligna</name>
    <name type="common">Willowleaf lettuce</name>
    <dbReference type="NCBI Taxonomy" id="75948"/>
    <lineage>
        <taxon>Eukaryota</taxon>
        <taxon>Viridiplantae</taxon>
        <taxon>Streptophyta</taxon>
        <taxon>Embryophyta</taxon>
        <taxon>Tracheophyta</taxon>
        <taxon>Spermatophyta</taxon>
        <taxon>Magnoliopsida</taxon>
        <taxon>eudicotyledons</taxon>
        <taxon>Gunneridae</taxon>
        <taxon>Pentapetalae</taxon>
        <taxon>asterids</taxon>
        <taxon>campanulids</taxon>
        <taxon>Asterales</taxon>
        <taxon>Asteraceae</taxon>
        <taxon>Cichorioideae</taxon>
        <taxon>Cichorieae</taxon>
        <taxon>Lactucinae</taxon>
        <taxon>Lactuca</taxon>
    </lineage>
</organism>
<name>A0AA36E3I2_LACSI</name>
<evidence type="ECO:0000259" key="1">
    <source>
        <dbReference type="Pfam" id="PF24758"/>
    </source>
</evidence>
<dbReference type="InterPro" id="IPR053772">
    <property type="entry name" value="At1g61320/At1g61330-like"/>
</dbReference>
<reference evidence="2" key="1">
    <citation type="submission" date="2023-04" db="EMBL/GenBank/DDBJ databases">
        <authorList>
            <person name="Vijverberg K."/>
            <person name="Xiong W."/>
            <person name="Schranz E."/>
        </authorList>
    </citation>
    <scope>NUCLEOTIDE SEQUENCE</scope>
</reference>
<sequence length="648" mass="74049">MGGGKTYNLRECLLRERCLEKNNDTLIGDKPLHKIQIHNRLVSLLTTGHFVGPSSSAIAHFTGPPYHQFSTSQDPKDLTIMITLTLLHYHHTPVHLINTHNREICVIEALATVDISGSGMNQKARRRSPRLEDVPELMHGIQSRLSLREAACTSVLSKSWLHAWSTIPNLRFHIQDKMKLVDMERTLIRYFDNNIPFQRFELDIDIKNQEAASLTEKWIRSVATKTCLKELSLTICPSGASLDLPAEILSGKNLTKIRVSAANSAVRMTTNRHPECVSLRELHLSRVRISEELLHAIFSSCSLLKKIELIVCSKDLKTIKVKNLPCLSHLQIVTSDRGSTAFEISHVQNLRFFGCNVRIMNRVHKRRGPLINSHSISLGSSVTDLTLGGGMIRDNDSLDMINKLGLPFLKSLTLDMACWALGSFHFTSTSINRFSMLGCSSKLLDMVHVTAPKLLFFSLTGKIIPSLLFPYSNLEQIEFRMGLHMDELDASFFLKMREAFMLSRKCKVIITTFNYNVPLPLEINIDDLRTRLLFPPAINVQQVLFKTIGDECTWERSQFFDAFFEICHPDHISIWPDSMLKHNNHFCKFMLREVLERNKNKPATTSYWPSYLKNVQIKQPHNREWETLTDSHTSFLEGLTPEFRLTWC</sequence>
<dbReference type="Pfam" id="PF24758">
    <property type="entry name" value="LRR_At5g56370"/>
    <property type="match status" value="1"/>
</dbReference>
<dbReference type="SUPFAM" id="SSF52047">
    <property type="entry name" value="RNI-like"/>
    <property type="match status" value="1"/>
</dbReference>
<dbReference type="InterPro" id="IPR055411">
    <property type="entry name" value="LRR_FXL15/At3g58940/PEG3-like"/>
</dbReference>
<gene>
    <name evidence="2" type="ORF">LSALG_LOCUS21323</name>
</gene>
<dbReference type="EMBL" id="OX465080">
    <property type="protein sequence ID" value="CAI9281636.1"/>
    <property type="molecule type" value="Genomic_DNA"/>
</dbReference>
<proteinExistence type="predicted"/>